<evidence type="ECO:0000259" key="6">
    <source>
        <dbReference type="Pfam" id="PF00884"/>
    </source>
</evidence>
<dbReference type="PANTHER" id="PTHR42693">
    <property type="entry name" value="ARYLSULFATASE FAMILY MEMBER"/>
    <property type="match status" value="1"/>
</dbReference>
<dbReference type="GO" id="GO:0004065">
    <property type="term" value="F:arylsulfatase activity"/>
    <property type="evidence" value="ECO:0007669"/>
    <property type="project" value="TreeGrafter"/>
</dbReference>
<comment type="similarity">
    <text evidence="1">Belongs to the sulfatase family.</text>
</comment>
<comment type="PTM">
    <text evidence="5">The conversion to 3-oxoalanine (also known as C-formylglycine, FGly), of a serine or cysteine residue in prokaryotes and of a cysteine residue in eukaryotes, is critical for catalytic activity.</text>
</comment>
<organism evidence="7 8">
    <name type="scientific">Bacteroides ovatus</name>
    <dbReference type="NCBI Taxonomy" id="28116"/>
    <lineage>
        <taxon>Bacteria</taxon>
        <taxon>Pseudomonadati</taxon>
        <taxon>Bacteroidota</taxon>
        <taxon>Bacteroidia</taxon>
        <taxon>Bacteroidales</taxon>
        <taxon>Bacteroidaceae</taxon>
        <taxon>Bacteroides</taxon>
    </lineage>
</organism>
<evidence type="ECO:0000256" key="5">
    <source>
        <dbReference type="PIRSR" id="PIRSR600917-52"/>
    </source>
</evidence>
<dbReference type="Proteomes" id="UP000473905">
    <property type="component" value="Unassembled WGS sequence"/>
</dbReference>
<keyword evidence="8" id="KW-1185">Reference proteome</keyword>
<dbReference type="AlphaFoldDB" id="A0A5M5DSY8"/>
<evidence type="ECO:0000256" key="1">
    <source>
        <dbReference type="ARBA" id="ARBA00008779"/>
    </source>
</evidence>
<evidence type="ECO:0000256" key="3">
    <source>
        <dbReference type="ARBA" id="ARBA00022801"/>
    </source>
</evidence>
<sequence>MPRRFFVIRNCCESAFPFAFSIIGKYCFYKIKIYYTMNRFLYLSSALFLSVSNSSCVKDKIDVDKPNLLVIMTDEHSIRTLGCYREHMAECQRNLWGSSLKIETPNIDRLASEGALCLNFFTSAPVSTPARASFQTGLYPAAAGAPINGMPMDSNLMTFADVLSENGYSTTYVGKWHLAGVPKIPGRMYYEPGFSFGWQNRNYMFETDHEKWYKVKEKPNRIYITNKNKEGDDAYEYSTDFLTNKVIELLEERDNRPFCMMLSIPDPHSPDLCKEPYISQYAKIEITNPSTNTEELLNARPGWGIGGKAQAEKFVPKNIRNYFAMVKCIDDNVGKILKYLDDNSLTDNTIVVFTSDHGDMLYNHMRVDKGCPYDDAIRVPFIVRYPSRIMSGKVIKRALNTTDFPPTILGLMGFNELGEVHGEDESCILKDTVSVVENGRMVYITDSPFSEWTAITDGKYKLVLSCKDKPWLLDIEKDPLEIQNYYDAPEYSDIRKRFQDELILKMKKYDEPALKLDRPFLYSSDDDITYKSPYYGMNRKQISEVEKGTLEKYIIEMHRDYYRKY</sequence>
<dbReference type="Gene3D" id="3.40.720.10">
    <property type="entry name" value="Alkaline Phosphatase, subunit A"/>
    <property type="match status" value="1"/>
</dbReference>
<dbReference type="EMBL" id="VWKB01000086">
    <property type="protein sequence ID" value="KAA4088355.1"/>
    <property type="molecule type" value="Genomic_DNA"/>
</dbReference>
<reference evidence="7 8" key="1">
    <citation type="journal article" date="2019" name="Nat. Med.">
        <title>A library of human gut bacterial isolates paired with longitudinal multiomics data enables mechanistic microbiome research.</title>
        <authorList>
            <person name="Poyet M."/>
            <person name="Groussin M."/>
            <person name="Gibbons S.M."/>
            <person name="Avila-Pacheco J."/>
            <person name="Jiang X."/>
            <person name="Kearney S.M."/>
            <person name="Perrotta A.R."/>
            <person name="Berdy B."/>
            <person name="Zhao S."/>
            <person name="Lieberman T.D."/>
            <person name="Swanson P.K."/>
            <person name="Smith M."/>
            <person name="Roesemann S."/>
            <person name="Alexander J.E."/>
            <person name="Rich S.A."/>
            <person name="Livny J."/>
            <person name="Vlamakis H."/>
            <person name="Clish C."/>
            <person name="Bullock K."/>
            <person name="Deik A."/>
            <person name="Scott J."/>
            <person name="Pierce K.A."/>
            <person name="Xavier R.J."/>
            <person name="Alm E.J."/>
        </authorList>
    </citation>
    <scope>NUCLEOTIDE SEQUENCE [LARGE SCALE GENOMIC DNA]</scope>
    <source>
        <strain evidence="7 8">BIOML-A134</strain>
    </source>
</reference>
<keyword evidence="2" id="KW-0479">Metal-binding</keyword>
<protein>
    <submittedName>
        <fullName evidence="7">Sulfatase-like hydrolase/transferase</fullName>
    </submittedName>
</protein>
<comment type="caution">
    <text evidence="7">The sequence shown here is derived from an EMBL/GenBank/DDBJ whole genome shotgun (WGS) entry which is preliminary data.</text>
</comment>
<accession>A0A5M5DSY8</accession>
<dbReference type="GO" id="GO:0046872">
    <property type="term" value="F:metal ion binding"/>
    <property type="evidence" value="ECO:0007669"/>
    <property type="project" value="UniProtKB-KW"/>
</dbReference>
<evidence type="ECO:0000313" key="8">
    <source>
        <dbReference type="Proteomes" id="UP000473905"/>
    </source>
</evidence>
<feature type="modified residue" description="3-oxoalanine (Ser)" evidence="5">
    <location>
        <position position="127"/>
    </location>
</feature>
<proteinExistence type="inferred from homology"/>
<evidence type="ECO:0000256" key="4">
    <source>
        <dbReference type="ARBA" id="ARBA00022837"/>
    </source>
</evidence>
<keyword evidence="3 7" id="KW-0378">Hydrolase</keyword>
<evidence type="ECO:0000313" key="7">
    <source>
        <dbReference type="EMBL" id="KAA4088355.1"/>
    </source>
</evidence>
<evidence type="ECO:0000256" key="2">
    <source>
        <dbReference type="ARBA" id="ARBA00022723"/>
    </source>
</evidence>
<feature type="domain" description="Sulfatase N-terminal" evidence="6">
    <location>
        <begin position="66"/>
        <end position="413"/>
    </location>
</feature>
<dbReference type="PANTHER" id="PTHR42693:SF53">
    <property type="entry name" value="ENDO-4-O-SULFATASE"/>
    <property type="match status" value="1"/>
</dbReference>
<dbReference type="SUPFAM" id="SSF53649">
    <property type="entry name" value="Alkaline phosphatase-like"/>
    <property type="match status" value="1"/>
</dbReference>
<dbReference type="InterPro" id="IPR017850">
    <property type="entry name" value="Alkaline_phosphatase_core_sf"/>
</dbReference>
<keyword evidence="4" id="KW-0106">Calcium</keyword>
<dbReference type="InterPro" id="IPR000917">
    <property type="entry name" value="Sulfatase_N"/>
</dbReference>
<gene>
    <name evidence="7" type="ORF">F3D66_30930</name>
</gene>
<dbReference type="GO" id="GO:0016740">
    <property type="term" value="F:transferase activity"/>
    <property type="evidence" value="ECO:0007669"/>
    <property type="project" value="UniProtKB-KW"/>
</dbReference>
<dbReference type="PROSITE" id="PS00149">
    <property type="entry name" value="SULFATASE_2"/>
    <property type="match status" value="1"/>
</dbReference>
<keyword evidence="7" id="KW-0808">Transferase</keyword>
<name>A0A5M5DSY8_BACOV</name>
<dbReference type="InterPro" id="IPR050738">
    <property type="entry name" value="Sulfatase"/>
</dbReference>
<dbReference type="InterPro" id="IPR024607">
    <property type="entry name" value="Sulfatase_CS"/>
</dbReference>
<dbReference type="Pfam" id="PF00884">
    <property type="entry name" value="Sulfatase"/>
    <property type="match status" value="1"/>
</dbReference>